<dbReference type="EMBL" id="BDGG01000016">
    <property type="protein sequence ID" value="GAV08116.1"/>
    <property type="molecule type" value="Genomic_DNA"/>
</dbReference>
<protein>
    <recommendedName>
        <fullName evidence="3">RRM domain-containing protein</fullName>
    </recommendedName>
</protein>
<feature type="domain" description="RRM" evidence="3">
    <location>
        <begin position="65"/>
        <end position="143"/>
    </location>
</feature>
<dbReference type="Proteomes" id="UP000186922">
    <property type="component" value="Unassembled WGS sequence"/>
</dbReference>
<dbReference type="SUPFAM" id="SSF54928">
    <property type="entry name" value="RNA-binding domain, RBD"/>
    <property type="match status" value="1"/>
</dbReference>
<gene>
    <name evidence="4" type="primary">RvY_17858-1</name>
    <name evidence="4" type="synonym">RvY_17858.1</name>
    <name evidence="4" type="ORF">RvY_17858</name>
</gene>
<comment type="caution">
    <text evidence="4">The sequence shown here is derived from an EMBL/GenBank/DDBJ whole genome shotgun (WGS) entry which is preliminary data.</text>
</comment>
<dbReference type="InterPro" id="IPR012677">
    <property type="entry name" value="Nucleotide-bd_a/b_plait_sf"/>
</dbReference>
<dbReference type="Gene3D" id="3.30.70.330">
    <property type="match status" value="1"/>
</dbReference>
<dbReference type="PROSITE" id="PS50102">
    <property type="entry name" value="RRM"/>
    <property type="match status" value="1"/>
</dbReference>
<evidence type="ECO:0000256" key="1">
    <source>
        <dbReference type="PROSITE-ProRule" id="PRU00176"/>
    </source>
</evidence>
<keyword evidence="5" id="KW-1185">Reference proteome</keyword>
<proteinExistence type="predicted"/>
<dbReference type="GO" id="GO:0003723">
    <property type="term" value="F:RNA binding"/>
    <property type="evidence" value="ECO:0007669"/>
    <property type="project" value="UniProtKB-UniRule"/>
</dbReference>
<dbReference type="CDD" id="cd00590">
    <property type="entry name" value="RRM_SF"/>
    <property type="match status" value="1"/>
</dbReference>
<reference evidence="4 5" key="1">
    <citation type="journal article" date="2016" name="Nat. Commun.">
        <title>Extremotolerant tardigrade genome and improved radiotolerance of human cultured cells by tardigrade-unique protein.</title>
        <authorList>
            <person name="Hashimoto T."/>
            <person name="Horikawa D.D."/>
            <person name="Saito Y."/>
            <person name="Kuwahara H."/>
            <person name="Kozuka-Hata H."/>
            <person name="Shin-I T."/>
            <person name="Minakuchi Y."/>
            <person name="Ohishi K."/>
            <person name="Motoyama A."/>
            <person name="Aizu T."/>
            <person name="Enomoto A."/>
            <person name="Kondo K."/>
            <person name="Tanaka S."/>
            <person name="Hara Y."/>
            <person name="Koshikawa S."/>
            <person name="Sagara H."/>
            <person name="Miura T."/>
            <person name="Yokobori S."/>
            <person name="Miyagawa K."/>
            <person name="Suzuki Y."/>
            <person name="Kubo T."/>
            <person name="Oyama M."/>
            <person name="Kohara Y."/>
            <person name="Fujiyama A."/>
            <person name="Arakawa K."/>
            <person name="Katayama T."/>
            <person name="Toyoda A."/>
            <person name="Kunieda T."/>
        </authorList>
    </citation>
    <scope>NUCLEOTIDE SEQUENCE [LARGE SCALE GENOMIC DNA]</scope>
    <source>
        <strain evidence="4 5">YOKOZUNA-1</strain>
    </source>
</reference>
<evidence type="ECO:0000313" key="5">
    <source>
        <dbReference type="Proteomes" id="UP000186922"/>
    </source>
</evidence>
<dbReference type="InterPro" id="IPR035979">
    <property type="entry name" value="RBD_domain_sf"/>
</dbReference>
<sequence length="143" mass="16272">MIGKCNRLGFVKFASAESASRAAAWFAKMNEYLGTGILIEEYSPERNVKEVQVSVALPHDPQFSAQVVVRGIPLDWTIGRFQRYFGQYGDMQRATFGESRLGNRFRTGYVLFTLLASAERAVQDHKRRASEQPHGLQVQHKHR</sequence>
<organism evidence="4 5">
    <name type="scientific">Ramazzottius varieornatus</name>
    <name type="common">Water bear</name>
    <name type="synonym">Tardigrade</name>
    <dbReference type="NCBI Taxonomy" id="947166"/>
    <lineage>
        <taxon>Eukaryota</taxon>
        <taxon>Metazoa</taxon>
        <taxon>Ecdysozoa</taxon>
        <taxon>Tardigrada</taxon>
        <taxon>Eutardigrada</taxon>
        <taxon>Parachela</taxon>
        <taxon>Hypsibioidea</taxon>
        <taxon>Ramazzottiidae</taxon>
        <taxon>Ramazzottius</taxon>
    </lineage>
</organism>
<evidence type="ECO:0000259" key="3">
    <source>
        <dbReference type="PROSITE" id="PS50102"/>
    </source>
</evidence>
<keyword evidence="1" id="KW-0694">RNA-binding</keyword>
<evidence type="ECO:0000256" key="2">
    <source>
        <dbReference type="SAM" id="MobiDB-lite"/>
    </source>
</evidence>
<name>A0A1D1W4A4_RAMVA</name>
<evidence type="ECO:0000313" key="4">
    <source>
        <dbReference type="EMBL" id="GAV08116.1"/>
    </source>
</evidence>
<accession>A0A1D1W4A4</accession>
<dbReference type="AlphaFoldDB" id="A0A1D1W4A4"/>
<feature type="region of interest" description="Disordered" evidence="2">
    <location>
        <begin position="123"/>
        <end position="143"/>
    </location>
</feature>
<dbReference type="InterPro" id="IPR000504">
    <property type="entry name" value="RRM_dom"/>
</dbReference>